<sequence>MILTPIAPHALDLVLAAFERALDGAPFETAVFRRIADSRAAEGGPVELWHADAVALTECFGMQPLAEAPQQAFSWDGARVRTKSEPAVLVHEVAHYQIASPSRRFLPDFGLGAGPETGEIAIADGARAADDATRETEEAMASLLGILWEVELGQPAILAFQEQNWLEGAGRAGTADFFRATLHRLAALGLIDEDGRPTYAVRIAPEP</sequence>
<dbReference type="Proteomes" id="UP000646365">
    <property type="component" value="Unassembled WGS sequence"/>
</dbReference>
<dbReference type="AlphaFoldDB" id="A0A8J3E4F2"/>
<evidence type="ECO:0008006" key="3">
    <source>
        <dbReference type="Google" id="ProtNLM"/>
    </source>
</evidence>
<reference evidence="1" key="1">
    <citation type="journal article" date="2014" name="Int. J. Syst. Evol. Microbiol.">
        <title>Complete genome sequence of Corynebacterium casei LMG S-19264T (=DSM 44701T), isolated from a smear-ripened cheese.</title>
        <authorList>
            <consortium name="US DOE Joint Genome Institute (JGI-PGF)"/>
            <person name="Walter F."/>
            <person name="Albersmeier A."/>
            <person name="Kalinowski J."/>
            <person name="Ruckert C."/>
        </authorList>
    </citation>
    <scope>NUCLEOTIDE SEQUENCE</scope>
    <source>
        <strain evidence="1">CGMCC 1.15725</strain>
    </source>
</reference>
<evidence type="ECO:0000313" key="1">
    <source>
        <dbReference type="EMBL" id="GGF13994.1"/>
    </source>
</evidence>
<gene>
    <name evidence="1" type="ORF">GCM10011611_19660</name>
</gene>
<organism evidence="1 2">
    <name type="scientific">Aliidongia dinghuensis</name>
    <dbReference type="NCBI Taxonomy" id="1867774"/>
    <lineage>
        <taxon>Bacteria</taxon>
        <taxon>Pseudomonadati</taxon>
        <taxon>Pseudomonadota</taxon>
        <taxon>Alphaproteobacteria</taxon>
        <taxon>Rhodospirillales</taxon>
        <taxon>Dongiaceae</taxon>
        <taxon>Aliidongia</taxon>
    </lineage>
</organism>
<evidence type="ECO:0000313" key="2">
    <source>
        <dbReference type="Proteomes" id="UP000646365"/>
    </source>
</evidence>
<name>A0A8J3E4F2_9PROT</name>
<protein>
    <recommendedName>
        <fullName evidence="3">Elongation factor P hydroxylase</fullName>
    </recommendedName>
</protein>
<keyword evidence="2" id="KW-1185">Reference proteome</keyword>
<dbReference type="RefSeq" id="WP_189045057.1">
    <property type="nucleotide sequence ID" value="NZ_BMJQ01000004.1"/>
</dbReference>
<dbReference type="EMBL" id="BMJQ01000004">
    <property type="protein sequence ID" value="GGF13994.1"/>
    <property type="molecule type" value="Genomic_DNA"/>
</dbReference>
<comment type="caution">
    <text evidence="1">The sequence shown here is derived from an EMBL/GenBank/DDBJ whole genome shotgun (WGS) entry which is preliminary data.</text>
</comment>
<proteinExistence type="predicted"/>
<reference evidence="1" key="2">
    <citation type="submission" date="2020-09" db="EMBL/GenBank/DDBJ databases">
        <authorList>
            <person name="Sun Q."/>
            <person name="Zhou Y."/>
        </authorList>
    </citation>
    <scope>NUCLEOTIDE SEQUENCE</scope>
    <source>
        <strain evidence="1">CGMCC 1.15725</strain>
    </source>
</reference>
<accession>A0A8J3E4F2</accession>